<feature type="compositionally biased region" description="Polar residues" evidence="8">
    <location>
        <begin position="1"/>
        <end position="34"/>
    </location>
</feature>
<feature type="compositionally biased region" description="Basic and acidic residues" evidence="8">
    <location>
        <begin position="115"/>
        <end position="124"/>
    </location>
</feature>
<feature type="compositionally biased region" description="Acidic residues" evidence="8">
    <location>
        <begin position="73"/>
        <end position="84"/>
    </location>
</feature>
<evidence type="ECO:0000256" key="6">
    <source>
        <dbReference type="ARBA" id="ARBA00023187"/>
    </source>
</evidence>
<gene>
    <name evidence="10" type="ORF">BN860_04896g</name>
</gene>
<evidence type="ECO:0000256" key="3">
    <source>
        <dbReference type="ARBA" id="ARBA00020641"/>
    </source>
</evidence>
<keyword evidence="5" id="KW-0747">Spliceosome</keyword>
<dbReference type="PANTHER" id="PTHR36562">
    <property type="entry name" value="SERINE/ARGININE REPETITIVE MATRIX 2"/>
    <property type="match status" value="1"/>
</dbReference>
<keyword evidence="6" id="KW-0508">mRNA splicing</keyword>
<feature type="region of interest" description="Disordered" evidence="8">
    <location>
        <begin position="1"/>
        <end position="124"/>
    </location>
</feature>
<evidence type="ECO:0000256" key="2">
    <source>
        <dbReference type="ARBA" id="ARBA00005954"/>
    </source>
</evidence>
<dbReference type="Pfam" id="PF08312">
    <property type="entry name" value="cwf21"/>
    <property type="match status" value="1"/>
</dbReference>
<proteinExistence type="inferred from homology"/>
<evidence type="ECO:0000313" key="11">
    <source>
        <dbReference type="Proteomes" id="UP000019375"/>
    </source>
</evidence>
<reference evidence="11" key="1">
    <citation type="journal article" date="2013" name="Genome Announc.">
        <title>Genome sequence of the food spoilage yeast Zygosaccharomyces bailii CLIB 213(T).</title>
        <authorList>
            <person name="Galeote V."/>
            <person name="Bigey F."/>
            <person name="Devillers H."/>
            <person name="Neuveglise C."/>
            <person name="Dequin S."/>
        </authorList>
    </citation>
    <scope>NUCLEOTIDE SEQUENCE [LARGE SCALE GENOMIC DNA]</scope>
    <source>
        <strain evidence="11">CLIB 213 / ATCC 58445 / CBS 680 / CCRC 21525 / NBRC 1098 / NCYC 1416 / NRRL Y-2227</strain>
    </source>
</reference>
<keyword evidence="4" id="KW-0507">mRNA processing</keyword>
<feature type="compositionally biased region" description="Basic and acidic residues" evidence="8">
    <location>
        <begin position="41"/>
        <end position="72"/>
    </location>
</feature>
<dbReference type="CDD" id="cd21372">
    <property type="entry name" value="cwf21_CWC21-like"/>
    <property type="match status" value="1"/>
</dbReference>
<keyword evidence="7" id="KW-0539">Nucleus</keyword>
<dbReference type="PANTHER" id="PTHR36562:SF5">
    <property type="entry name" value="SERINE_ARGININE REPETITIVE MATRIX 2"/>
    <property type="match status" value="1"/>
</dbReference>
<keyword evidence="11" id="KW-1185">Reference proteome</keyword>
<evidence type="ECO:0000256" key="7">
    <source>
        <dbReference type="ARBA" id="ARBA00023242"/>
    </source>
</evidence>
<evidence type="ECO:0000256" key="4">
    <source>
        <dbReference type="ARBA" id="ARBA00022664"/>
    </source>
</evidence>
<dbReference type="AlphaFoldDB" id="A0A8J2X428"/>
<dbReference type="InterPro" id="IPR013170">
    <property type="entry name" value="mRNA_splic_Cwf21_dom"/>
</dbReference>
<protein>
    <recommendedName>
        <fullName evidence="3">Pre-mRNA-splicing factor CWC21</fullName>
    </recommendedName>
</protein>
<evidence type="ECO:0000256" key="5">
    <source>
        <dbReference type="ARBA" id="ARBA00022728"/>
    </source>
</evidence>
<dbReference type="GO" id="GO:0005681">
    <property type="term" value="C:spliceosomal complex"/>
    <property type="evidence" value="ECO:0007669"/>
    <property type="project" value="UniProtKB-KW"/>
</dbReference>
<dbReference type="GO" id="GO:0006397">
    <property type="term" value="P:mRNA processing"/>
    <property type="evidence" value="ECO:0007669"/>
    <property type="project" value="UniProtKB-KW"/>
</dbReference>
<organism evidence="10 11">
    <name type="scientific">Zygosaccharomyces bailii (strain CLIB 213 / ATCC 58445 / CBS 680 / BCRC 21525 / NBRC 1098 / NCYC 1416 / NRRL Y-2227)</name>
    <dbReference type="NCBI Taxonomy" id="1333698"/>
    <lineage>
        <taxon>Eukaryota</taxon>
        <taxon>Fungi</taxon>
        <taxon>Dikarya</taxon>
        <taxon>Ascomycota</taxon>
        <taxon>Saccharomycotina</taxon>
        <taxon>Saccharomycetes</taxon>
        <taxon>Saccharomycetales</taxon>
        <taxon>Saccharomycetaceae</taxon>
        <taxon>Zygosaccharomyces</taxon>
    </lineage>
</organism>
<dbReference type="Gene3D" id="6.10.140.420">
    <property type="match status" value="1"/>
</dbReference>
<feature type="compositionally biased region" description="Basic and acidic residues" evidence="8">
    <location>
        <begin position="85"/>
        <end position="98"/>
    </location>
</feature>
<dbReference type="OrthoDB" id="10267305at2759"/>
<comment type="subcellular location">
    <subcellularLocation>
        <location evidence="1">Nucleus</location>
    </subcellularLocation>
</comment>
<accession>A0A8J2X428</accession>
<feature type="domain" description="CWF21" evidence="9">
    <location>
        <begin position="56"/>
        <end position="101"/>
    </location>
</feature>
<sequence length="124" mass="14598">MSYNNIGLKSAKGSSTSGHIQRSLASDSKHNQNYNKRKGKVTRERQEATKQDSKLLDHITKREIEVRVSEYRDELEEGSDDDETIDRKCEELRNELKSKQQQQQQPQRSSHIYRTRQERQYSGE</sequence>
<dbReference type="Proteomes" id="UP000019375">
    <property type="component" value="Unassembled WGS sequence"/>
</dbReference>
<evidence type="ECO:0000256" key="1">
    <source>
        <dbReference type="ARBA" id="ARBA00004123"/>
    </source>
</evidence>
<comment type="similarity">
    <text evidence="2">Belongs to the CWC21 family.</text>
</comment>
<evidence type="ECO:0000259" key="9">
    <source>
        <dbReference type="SMART" id="SM01115"/>
    </source>
</evidence>
<name>A0A8J2X428_ZYGB2</name>
<dbReference type="InterPro" id="IPR051372">
    <property type="entry name" value="CWC21"/>
</dbReference>
<dbReference type="EMBL" id="HG316462">
    <property type="protein sequence ID" value="CDF91105.1"/>
    <property type="molecule type" value="Genomic_DNA"/>
</dbReference>
<dbReference type="SMART" id="SM01115">
    <property type="entry name" value="cwf21"/>
    <property type="match status" value="1"/>
</dbReference>
<evidence type="ECO:0000256" key="8">
    <source>
        <dbReference type="SAM" id="MobiDB-lite"/>
    </source>
</evidence>
<dbReference type="GO" id="GO:0008380">
    <property type="term" value="P:RNA splicing"/>
    <property type="evidence" value="ECO:0007669"/>
    <property type="project" value="UniProtKB-KW"/>
</dbReference>
<evidence type="ECO:0000313" key="10">
    <source>
        <dbReference type="EMBL" id="CDF91105.1"/>
    </source>
</evidence>